<dbReference type="EMBL" id="JBBMFE010000001">
    <property type="protein sequence ID" value="MEQ2471106.1"/>
    <property type="molecule type" value="Genomic_DNA"/>
</dbReference>
<feature type="transmembrane region" description="Helical" evidence="1">
    <location>
        <begin position="22"/>
        <end position="41"/>
    </location>
</feature>
<keyword evidence="3" id="KW-1185">Reference proteome</keyword>
<keyword evidence="1" id="KW-0812">Transmembrane</keyword>
<gene>
    <name evidence="2" type="primary">thiT</name>
    <name evidence="2" type="ORF">WMO29_01120</name>
</gene>
<dbReference type="InterPro" id="IPR012651">
    <property type="entry name" value="Thia_Transptr_ThiT"/>
</dbReference>
<evidence type="ECO:0000313" key="2">
    <source>
        <dbReference type="EMBL" id="MEQ2471106.1"/>
    </source>
</evidence>
<reference evidence="2 3" key="1">
    <citation type="submission" date="2024-03" db="EMBL/GenBank/DDBJ databases">
        <title>Human intestinal bacterial collection.</title>
        <authorList>
            <person name="Pauvert C."/>
            <person name="Hitch T.C.A."/>
            <person name="Clavel T."/>
        </authorList>
    </citation>
    <scope>NUCLEOTIDE SEQUENCE [LARGE SCALE GENOMIC DNA]</scope>
    <source>
        <strain evidence="2 3">CLA-AA-H132</strain>
    </source>
</reference>
<evidence type="ECO:0000256" key="1">
    <source>
        <dbReference type="SAM" id="Phobius"/>
    </source>
</evidence>
<dbReference type="Pfam" id="PF09515">
    <property type="entry name" value="Thia_YuaJ"/>
    <property type="match status" value="1"/>
</dbReference>
<keyword evidence="1" id="KW-1133">Transmembrane helix</keyword>
<feature type="transmembrane region" description="Helical" evidence="1">
    <location>
        <begin position="187"/>
        <end position="210"/>
    </location>
</feature>
<protein>
    <submittedName>
        <fullName evidence="2">Energy-coupled thiamine transporter ThiT</fullName>
    </submittedName>
</protein>
<dbReference type="Proteomes" id="UP001438008">
    <property type="component" value="Unassembled WGS sequence"/>
</dbReference>
<dbReference type="RefSeq" id="WP_178037945.1">
    <property type="nucleotide sequence ID" value="NZ_JBBMFE010000001.1"/>
</dbReference>
<name>A0ABV1FCJ7_9FIRM</name>
<feature type="transmembrane region" description="Helical" evidence="1">
    <location>
        <begin position="78"/>
        <end position="96"/>
    </location>
</feature>
<dbReference type="Gene3D" id="1.10.1760.20">
    <property type="match status" value="1"/>
</dbReference>
<comment type="caution">
    <text evidence="2">The sequence shown here is derived from an EMBL/GenBank/DDBJ whole genome shotgun (WGS) entry which is preliminary data.</text>
</comment>
<feature type="transmembrane region" description="Helical" evidence="1">
    <location>
        <begin position="53"/>
        <end position="72"/>
    </location>
</feature>
<feature type="transmembrane region" description="Helical" evidence="1">
    <location>
        <begin position="154"/>
        <end position="175"/>
    </location>
</feature>
<keyword evidence="1" id="KW-0472">Membrane</keyword>
<evidence type="ECO:0000313" key="3">
    <source>
        <dbReference type="Proteomes" id="UP001438008"/>
    </source>
</evidence>
<organism evidence="2 3">
    <name type="scientific">Laedolimicola intestinihominis</name>
    <dbReference type="NCBI Taxonomy" id="3133166"/>
    <lineage>
        <taxon>Bacteria</taxon>
        <taxon>Bacillati</taxon>
        <taxon>Bacillota</taxon>
        <taxon>Clostridia</taxon>
        <taxon>Lachnospirales</taxon>
        <taxon>Lachnospiraceae</taxon>
        <taxon>Laedolimicola</taxon>
    </lineage>
</organism>
<proteinExistence type="predicted"/>
<accession>A0ABV1FCJ7</accession>
<dbReference type="NCBIfam" id="TIGR02357">
    <property type="entry name" value="ECF_ThiT_YuaJ"/>
    <property type="match status" value="1"/>
</dbReference>
<feature type="transmembrane region" description="Helical" evidence="1">
    <location>
        <begin position="125"/>
        <end position="142"/>
    </location>
</feature>
<sequence length="224" mass="23960">MSLFATKLVDEYGGTTYNLTGLGYGALVALMLLLLILACYVTGGKTRFKTKHLVFAAAAMALAMITSFLKLFEAPMGGSVTLFSMLFICCIGYWYGLRTGIMTGVAYGLLQLISDPYIISLPQMITDYLLAFGALGLSGIFCNKKNGLIKGYIVGVLGRYFFAFLSGLIFFGMYAEGTGMSAPVYSLAYNGSYLGCEAAITLIVLAIPAVNKAFAQVKQMAVAD</sequence>